<dbReference type="OrthoDB" id="48176at2"/>
<feature type="transmembrane region" description="Helical" evidence="1">
    <location>
        <begin position="170"/>
        <end position="191"/>
    </location>
</feature>
<feature type="transmembrane region" description="Helical" evidence="1">
    <location>
        <begin position="16"/>
        <end position="34"/>
    </location>
</feature>
<accession>A0A011UII7</accession>
<sequence length="235" mass="26564">MEKTVIKPDKARKKQLIADFIIISVVSFAVLLFANKINAYSYDLSIPLMKRLCVTALCGQFAIAGLGVTIVCIIRREKFTKFGLNTKNLLPALLLSLACCVPDFIYQLARGHVHPWFPFYDVSMTPQLLEKSLPIKVTGLLITALFWGFFEGFNYVVIRDKFSELFPSKYRFWDTGAFFCAVMCIVIHGVVGVTPDAFLEMVCALILIYGMLIVRKETGNAWGCVLIFFVYWNAL</sequence>
<keyword evidence="3" id="KW-1185">Reference proteome</keyword>
<evidence type="ECO:0000256" key="1">
    <source>
        <dbReference type="SAM" id="Phobius"/>
    </source>
</evidence>
<feature type="transmembrane region" description="Helical" evidence="1">
    <location>
        <begin position="88"/>
        <end position="109"/>
    </location>
</feature>
<dbReference type="Proteomes" id="UP000021369">
    <property type="component" value="Unassembled WGS sequence"/>
</dbReference>
<dbReference type="RefSeq" id="WP_037284322.1">
    <property type="nucleotide sequence ID" value="NZ_JEOB01000001.1"/>
</dbReference>
<organism evidence="2 3">
    <name type="scientific">Ruminococcus albus SY3</name>
    <dbReference type="NCBI Taxonomy" id="1341156"/>
    <lineage>
        <taxon>Bacteria</taxon>
        <taxon>Bacillati</taxon>
        <taxon>Bacillota</taxon>
        <taxon>Clostridia</taxon>
        <taxon>Eubacteriales</taxon>
        <taxon>Oscillospiraceae</taxon>
        <taxon>Ruminococcus</taxon>
    </lineage>
</organism>
<keyword evidence="1" id="KW-0812">Transmembrane</keyword>
<reference evidence="2 3" key="1">
    <citation type="submission" date="2013-06" db="EMBL/GenBank/DDBJ databases">
        <title>Rumen cellulosomics: divergent fiber-degrading strategies revealed by comparative genome-wide analysis of six Ruminococcal strains.</title>
        <authorList>
            <person name="Dassa B."/>
            <person name="Borovok I."/>
            <person name="Lamed R."/>
            <person name="Flint H."/>
            <person name="Yeoman C.J."/>
            <person name="White B."/>
            <person name="Bayer E.A."/>
        </authorList>
    </citation>
    <scope>NUCLEOTIDE SEQUENCE [LARGE SCALE GENOMIC DNA]</scope>
    <source>
        <strain evidence="2 3">SY3</strain>
    </source>
</reference>
<feature type="transmembrane region" description="Helical" evidence="1">
    <location>
        <begin position="197"/>
        <end position="214"/>
    </location>
</feature>
<dbReference type="AlphaFoldDB" id="A0A011UII7"/>
<dbReference type="PATRIC" id="fig|1341156.4.peg.730"/>
<keyword evidence="1" id="KW-1133">Transmembrane helix</keyword>
<feature type="transmembrane region" description="Helical" evidence="1">
    <location>
        <begin position="137"/>
        <end position="158"/>
    </location>
</feature>
<keyword evidence="1" id="KW-0472">Membrane</keyword>
<evidence type="ECO:0000313" key="2">
    <source>
        <dbReference type="EMBL" id="EXM40479.1"/>
    </source>
</evidence>
<protein>
    <submittedName>
        <fullName evidence="2">Membrane protein</fullName>
    </submittedName>
</protein>
<proteinExistence type="predicted"/>
<comment type="caution">
    <text evidence="2">The sequence shown here is derived from an EMBL/GenBank/DDBJ whole genome shotgun (WGS) entry which is preliminary data.</text>
</comment>
<name>A0A011UII7_RUMAL</name>
<feature type="transmembrane region" description="Helical" evidence="1">
    <location>
        <begin position="54"/>
        <end position="76"/>
    </location>
</feature>
<gene>
    <name evidence="2" type="ORF">RASY3_00985</name>
</gene>
<dbReference type="EMBL" id="JEOB01000001">
    <property type="protein sequence ID" value="EXM40479.1"/>
    <property type="molecule type" value="Genomic_DNA"/>
</dbReference>
<evidence type="ECO:0000313" key="3">
    <source>
        <dbReference type="Proteomes" id="UP000021369"/>
    </source>
</evidence>